<feature type="transmembrane region" description="Helical" evidence="1">
    <location>
        <begin position="45"/>
        <end position="65"/>
    </location>
</feature>
<dbReference type="EMBL" id="CP017305">
    <property type="protein sequence ID" value="AOS83026.1"/>
    <property type="molecule type" value="Genomic_DNA"/>
</dbReference>
<organism evidence="3 4">
    <name type="scientific">Chlorobaculum limnaeum</name>
    <dbReference type="NCBI Taxonomy" id="274537"/>
    <lineage>
        <taxon>Bacteria</taxon>
        <taxon>Pseudomonadati</taxon>
        <taxon>Chlorobiota</taxon>
        <taxon>Chlorobiia</taxon>
        <taxon>Chlorobiales</taxon>
        <taxon>Chlorobiaceae</taxon>
        <taxon>Chlorobaculum</taxon>
    </lineage>
</organism>
<dbReference type="InterPro" id="IPR007621">
    <property type="entry name" value="TPM_dom"/>
</dbReference>
<keyword evidence="1" id="KW-1133">Transmembrane helix</keyword>
<dbReference type="RefSeq" id="WP_069808754.1">
    <property type="nucleotide sequence ID" value="NZ_CP017305.1"/>
</dbReference>
<evidence type="ECO:0000313" key="3">
    <source>
        <dbReference type="EMBL" id="AOS83026.1"/>
    </source>
</evidence>
<dbReference type="STRING" id="274537.BIU88_02020"/>
<dbReference type="OrthoDB" id="9786161at2"/>
<evidence type="ECO:0000256" key="1">
    <source>
        <dbReference type="SAM" id="Phobius"/>
    </source>
</evidence>
<dbReference type="AlphaFoldDB" id="A0A1D8CVX4"/>
<dbReference type="PANTHER" id="PTHR30373">
    <property type="entry name" value="UPF0603 PROTEIN YGCG"/>
    <property type="match status" value="1"/>
</dbReference>
<feature type="transmembrane region" description="Helical" evidence="1">
    <location>
        <begin position="71"/>
        <end position="89"/>
    </location>
</feature>
<gene>
    <name evidence="3" type="ORF">BIU88_02020</name>
</gene>
<evidence type="ECO:0000259" key="2">
    <source>
        <dbReference type="Pfam" id="PF04536"/>
    </source>
</evidence>
<protein>
    <recommendedName>
        <fullName evidence="2">TPM domain-containing protein</fullName>
    </recommendedName>
</protein>
<proteinExistence type="predicted"/>
<keyword evidence="4" id="KW-1185">Reference proteome</keyword>
<evidence type="ECO:0000313" key="4">
    <source>
        <dbReference type="Proteomes" id="UP000095185"/>
    </source>
</evidence>
<keyword evidence="1" id="KW-0472">Membrane</keyword>
<dbReference type="PANTHER" id="PTHR30373:SF8">
    <property type="entry name" value="BLL7265 PROTEIN"/>
    <property type="match status" value="1"/>
</dbReference>
<name>A0A1D8CVX4_CHLLM</name>
<accession>A0A1D8CVX4</accession>
<sequence length="211" mass="23329">MKEKIQKFLTAEERLLIEKAVREAEASTSGEIVVMAVGESSNYPSAILAASGAISLVFAIGGALLCGSENMWLFLVLFALFFIGANEAVKRVPLLKRPFVSRAEIAEEVEEAAIHSFYHRKVHETRDRTGILIYISLYEHSVRVLADSGIDAVVGKQLWQEVVDTITKGIRDGRQGEAIREAVGICGKLLSRHFPRESDDRNELDDVMIIG</sequence>
<dbReference type="Proteomes" id="UP000095185">
    <property type="component" value="Chromosome"/>
</dbReference>
<dbReference type="Gene3D" id="3.10.310.50">
    <property type="match status" value="1"/>
</dbReference>
<dbReference type="Pfam" id="PF04536">
    <property type="entry name" value="TPM_phosphatase"/>
    <property type="match status" value="1"/>
</dbReference>
<reference evidence="3" key="1">
    <citation type="submission" date="2016-09" db="EMBL/GenBank/DDBJ databases">
        <title>Genome sequence of Chlorobaculum limnaeum.</title>
        <authorList>
            <person name="Liu Z."/>
            <person name="Tank M."/>
            <person name="Bryant D.A."/>
        </authorList>
    </citation>
    <scope>NUCLEOTIDE SEQUENCE [LARGE SCALE GENOMIC DNA]</scope>
    <source>
        <strain evidence="3">DSM 1677</strain>
    </source>
</reference>
<dbReference type="KEGG" id="clz:BIU88_02020"/>
<feature type="domain" description="TPM" evidence="2">
    <location>
        <begin position="107"/>
        <end position="183"/>
    </location>
</feature>
<keyword evidence="1" id="KW-0812">Transmembrane</keyword>